<dbReference type="InterPro" id="IPR007362">
    <property type="entry name" value="DUF429"/>
</dbReference>
<reference evidence="2" key="1">
    <citation type="submission" date="2024-05" db="EMBL/GenBank/DDBJ databases">
        <title>30 novel species of actinomycetes from the DSMZ collection.</title>
        <authorList>
            <person name="Nouioui I."/>
        </authorList>
    </citation>
    <scope>NUCLEOTIDE SEQUENCE</scope>
    <source>
        <strain evidence="2">DSM 41529</strain>
    </source>
</reference>
<dbReference type="Proteomes" id="UP001180754">
    <property type="component" value="Unassembled WGS sequence"/>
</dbReference>
<organism evidence="2 3">
    <name type="scientific">Streptomyces lonegramiae</name>
    <dbReference type="NCBI Taxonomy" id="3075524"/>
    <lineage>
        <taxon>Bacteria</taxon>
        <taxon>Bacillati</taxon>
        <taxon>Actinomycetota</taxon>
        <taxon>Actinomycetes</taxon>
        <taxon>Kitasatosporales</taxon>
        <taxon>Streptomycetaceae</taxon>
        <taxon>Streptomyces</taxon>
    </lineage>
</organism>
<keyword evidence="3" id="KW-1185">Reference proteome</keyword>
<name>A0ABU2XG95_9ACTN</name>
<dbReference type="RefSeq" id="WP_311725408.1">
    <property type="nucleotide sequence ID" value="NZ_JAVRFD010000009.1"/>
</dbReference>
<comment type="caution">
    <text evidence="2">The sequence shown here is derived from an EMBL/GenBank/DDBJ whole genome shotgun (WGS) entry which is preliminary data.</text>
</comment>
<feature type="region of interest" description="Disordered" evidence="1">
    <location>
        <begin position="1"/>
        <end position="22"/>
    </location>
</feature>
<proteinExistence type="predicted"/>
<evidence type="ECO:0000256" key="1">
    <source>
        <dbReference type="SAM" id="MobiDB-lite"/>
    </source>
</evidence>
<dbReference type="Pfam" id="PF04250">
    <property type="entry name" value="DUF429"/>
    <property type="match status" value="1"/>
</dbReference>
<protein>
    <submittedName>
        <fullName evidence="2">DUF429 domain-containing protein</fullName>
    </submittedName>
</protein>
<gene>
    <name evidence="2" type="ORF">RND15_19860</name>
</gene>
<evidence type="ECO:0000313" key="3">
    <source>
        <dbReference type="Proteomes" id="UP001180754"/>
    </source>
</evidence>
<accession>A0ABU2XG95</accession>
<dbReference type="EMBL" id="JAVRFD010000009">
    <property type="protein sequence ID" value="MDT0544944.1"/>
    <property type="molecule type" value="Genomic_DNA"/>
</dbReference>
<sequence>MGSPSASPRPSPAAEDAGPRAAATDAVGVDACPGGWVAVTLREGRFAGADRDAALAALLARVPAAAVVAVDMPLGLLETGWRRAEELAIRQVAPHRARVFPVPPRAVWEESGYDAANECCRRLTGSGLPRQSWGLAVKLREANACREGGDRRLYEVHPEVSFAAMNGGRPVAWSKKSWNGQVQRRRLLLGQDIALPEELGPAGRVPPDDVMDAAAAAWSAHRIALGTAVSLPDPPETTRDGLPVAIWY</sequence>
<evidence type="ECO:0000313" key="2">
    <source>
        <dbReference type="EMBL" id="MDT0544944.1"/>
    </source>
</evidence>